<dbReference type="SMART" id="SM00530">
    <property type="entry name" value="HTH_XRE"/>
    <property type="match status" value="1"/>
</dbReference>
<proteinExistence type="predicted"/>
<dbReference type="OrthoDB" id="2475196at2"/>
<dbReference type="GO" id="GO:0003677">
    <property type="term" value="F:DNA binding"/>
    <property type="evidence" value="ECO:0007669"/>
    <property type="project" value="InterPro"/>
</dbReference>
<dbReference type="Pfam" id="PF01381">
    <property type="entry name" value="HTH_3"/>
    <property type="match status" value="1"/>
</dbReference>
<dbReference type="Proteomes" id="UP000632659">
    <property type="component" value="Unassembled WGS sequence"/>
</dbReference>
<dbReference type="SUPFAM" id="SSF47413">
    <property type="entry name" value="lambda repressor-like DNA-binding domains"/>
    <property type="match status" value="1"/>
</dbReference>
<feature type="domain" description="HTH cro/C1-type" evidence="1">
    <location>
        <begin position="7"/>
        <end position="59"/>
    </location>
</feature>
<name>A0A8J6P2E1_9FIRM</name>
<protein>
    <submittedName>
        <fullName evidence="2">Helix-turn-helix domain-containing protein</fullName>
    </submittedName>
</protein>
<reference evidence="2" key="1">
    <citation type="submission" date="2020-08" db="EMBL/GenBank/DDBJ databases">
        <title>Genome public.</title>
        <authorList>
            <person name="Liu C."/>
            <person name="Sun Q."/>
        </authorList>
    </citation>
    <scope>NUCLEOTIDE SEQUENCE</scope>
    <source>
        <strain evidence="2">NSJ-15</strain>
    </source>
</reference>
<organism evidence="2 3">
    <name type="scientific">Massiliimalia timonensis</name>
    <dbReference type="NCBI Taxonomy" id="1987501"/>
    <lineage>
        <taxon>Bacteria</taxon>
        <taxon>Bacillati</taxon>
        <taxon>Bacillota</taxon>
        <taxon>Clostridia</taxon>
        <taxon>Eubacteriales</taxon>
        <taxon>Oscillospiraceae</taxon>
        <taxon>Massiliimalia</taxon>
    </lineage>
</organism>
<evidence type="ECO:0000313" key="2">
    <source>
        <dbReference type="EMBL" id="MBC8611644.1"/>
    </source>
</evidence>
<dbReference type="InterPro" id="IPR001387">
    <property type="entry name" value="Cro/C1-type_HTH"/>
</dbReference>
<dbReference type="EMBL" id="JACRTL010000007">
    <property type="protein sequence ID" value="MBC8611644.1"/>
    <property type="molecule type" value="Genomic_DNA"/>
</dbReference>
<dbReference type="PROSITE" id="PS50943">
    <property type="entry name" value="HTH_CROC1"/>
    <property type="match status" value="1"/>
</dbReference>
<evidence type="ECO:0000313" key="3">
    <source>
        <dbReference type="Proteomes" id="UP000632659"/>
    </source>
</evidence>
<keyword evidence="3" id="KW-1185">Reference proteome</keyword>
<sequence>MYEIYEQLCKERGLTNYKVWKATGVSQSSLSEWKKGNSMPKYESMRKISDFLGVTIDYLLGKDPKPDPSMDHQLQQAVKALSKNKELVVLCRKVESAPPDKRDQITRMLCESVDNYLRLMGIDPEQ</sequence>
<dbReference type="AlphaFoldDB" id="A0A8J6P2E1"/>
<dbReference type="InterPro" id="IPR010982">
    <property type="entry name" value="Lambda_DNA-bd_dom_sf"/>
</dbReference>
<dbReference type="CDD" id="cd00093">
    <property type="entry name" value="HTH_XRE"/>
    <property type="match status" value="1"/>
</dbReference>
<accession>A0A8J6P2E1</accession>
<comment type="caution">
    <text evidence="2">The sequence shown here is derived from an EMBL/GenBank/DDBJ whole genome shotgun (WGS) entry which is preliminary data.</text>
</comment>
<dbReference type="RefSeq" id="WP_158662684.1">
    <property type="nucleotide sequence ID" value="NZ_FYDD01000004.1"/>
</dbReference>
<dbReference type="Gene3D" id="1.10.260.40">
    <property type="entry name" value="lambda repressor-like DNA-binding domains"/>
    <property type="match status" value="1"/>
</dbReference>
<gene>
    <name evidence="2" type="ORF">H8702_11135</name>
</gene>
<evidence type="ECO:0000259" key="1">
    <source>
        <dbReference type="PROSITE" id="PS50943"/>
    </source>
</evidence>